<name>A0A4Y2NAV5_ARAVE</name>
<sequence>MSKEKGEYKRDNIKQKATNNTSSKEKDKNKIKENGIAIKINVQEVQNKLDEDVVIMSCNSSKNLNLPIIDLKFSDSCFAALLDTGQIYAVKDIPSQVSQKGVLVAATFVDLKREAIPFRVLNLDNKPKTVDKGAVIVTCEPVVDIVARPQEFSESLRLPSILKGLMKNSEQQ</sequence>
<evidence type="ECO:0000313" key="3">
    <source>
        <dbReference type="Proteomes" id="UP000499080"/>
    </source>
</evidence>
<comment type="caution">
    <text evidence="2">The sequence shown here is derived from an EMBL/GenBank/DDBJ whole genome shotgun (WGS) entry which is preliminary data.</text>
</comment>
<gene>
    <name evidence="2" type="ORF">AVEN_178774_1</name>
</gene>
<keyword evidence="3" id="KW-1185">Reference proteome</keyword>
<proteinExistence type="predicted"/>
<dbReference type="AlphaFoldDB" id="A0A4Y2NAV5"/>
<accession>A0A4Y2NAV5</accession>
<dbReference type="Proteomes" id="UP000499080">
    <property type="component" value="Unassembled WGS sequence"/>
</dbReference>
<feature type="compositionally biased region" description="Basic and acidic residues" evidence="1">
    <location>
        <begin position="1"/>
        <end position="14"/>
    </location>
</feature>
<dbReference type="EMBL" id="BGPR01008787">
    <property type="protein sequence ID" value="GBN36083.1"/>
    <property type="molecule type" value="Genomic_DNA"/>
</dbReference>
<protein>
    <submittedName>
        <fullName evidence="2">Uncharacterized protein</fullName>
    </submittedName>
</protein>
<evidence type="ECO:0000313" key="2">
    <source>
        <dbReference type="EMBL" id="GBN36083.1"/>
    </source>
</evidence>
<organism evidence="2 3">
    <name type="scientific">Araneus ventricosus</name>
    <name type="common">Orbweaver spider</name>
    <name type="synonym">Epeira ventricosa</name>
    <dbReference type="NCBI Taxonomy" id="182803"/>
    <lineage>
        <taxon>Eukaryota</taxon>
        <taxon>Metazoa</taxon>
        <taxon>Ecdysozoa</taxon>
        <taxon>Arthropoda</taxon>
        <taxon>Chelicerata</taxon>
        <taxon>Arachnida</taxon>
        <taxon>Araneae</taxon>
        <taxon>Araneomorphae</taxon>
        <taxon>Entelegynae</taxon>
        <taxon>Araneoidea</taxon>
        <taxon>Araneidae</taxon>
        <taxon>Araneus</taxon>
    </lineage>
</organism>
<feature type="region of interest" description="Disordered" evidence="1">
    <location>
        <begin position="1"/>
        <end position="28"/>
    </location>
</feature>
<evidence type="ECO:0000256" key="1">
    <source>
        <dbReference type="SAM" id="MobiDB-lite"/>
    </source>
</evidence>
<reference evidence="2 3" key="1">
    <citation type="journal article" date="2019" name="Sci. Rep.">
        <title>Orb-weaving spider Araneus ventricosus genome elucidates the spidroin gene catalogue.</title>
        <authorList>
            <person name="Kono N."/>
            <person name="Nakamura H."/>
            <person name="Ohtoshi R."/>
            <person name="Moran D.A.P."/>
            <person name="Shinohara A."/>
            <person name="Yoshida Y."/>
            <person name="Fujiwara M."/>
            <person name="Mori M."/>
            <person name="Tomita M."/>
            <person name="Arakawa K."/>
        </authorList>
    </citation>
    <scope>NUCLEOTIDE SEQUENCE [LARGE SCALE GENOMIC DNA]</scope>
</reference>